<protein>
    <submittedName>
        <fullName evidence="2">Uncharacterized protein</fullName>
    </submittedName>
</protein>
<evidence type="ECO:0000313" key="2">
    <source>
        <dbReference type="EMBL" id="MDI3390150.1"/>
    </source>
</evidence>
<feature type="region of interest" description="Disordered" evidence="1">
    <location>
        <begin position="313"/>
        <end position="435"/>
    </location>
</feature>
<organism evidence="2 3">
    <name type="scientific">Streptomyces solicavernae</name>
    <dbReference type="NCBI Taxonomy" id="3043614"/>
    <lineage>
        <taxon>Bacteria</taxon>
        <taxon>Bacillati</taxon>
        <taxon>Actinomycetota</taxon>
        <taxon>Actinomycetes</taxon>
        <taxon>Kitasatosporales</taxon>
        <taxon>Streptomycetaceae</taxon>
        <taxon>Streptomyces</taxon>
    </lineage>
</organism>
<proteinExistence type="predicted"/>
<reference evidence="2 3" key="1">
    <citation type="submission" date="2023-05" db="EMBL/GenBank/DDBJ databases">
        <title>Draft genome sequence of Streptomyces sp. B-S-A8 isolated from a cave soil in Thailand.</title>
        <authorList>
            <person name="Chamroensaksri N."/>
            <person name="Muangham S."/>
        </authorList>
    </citation>
    <scope>NUCLEOTIDE SEQUENCE [LARGE SCALE GENOMIC DNA]</scope>
    <source>
        <strain evidence="2 3">B-S-A8</strain>
    </source>
</reference>
<gene>
    <name evidence="2" type="ORF">QIS99_28750</name>
</gene>
<sequence length="435" mass="48340">MTLRARDARTRQVIVLTDDPSSADALPEGTLDNGRYQCLSCHKPMSLSRRRGPTSTYRPRFAHGSRKADDLQVVDAEDLCGARAEVRERVDQEVEVIIDLRDHLVRAWPGTPTRIECPQPPDDGAPVPPVVVAKDGDQMLVIERQRGELTEESVRRRVAAVRHTYGTGARHVWFFAENLTHFRQGGLRDKSVRPAGETESVRHRRVRPTEQQLQIVDAGGAVYWVDGDNVLVPYGGHEFQHEPRRGEEFDWAGIEWRRTDWRISHPVPAPGAQWWGLVEIGLSTLRVGKLGFHPSEAHDVMERLERVQAARWNSSKRAAREQARAKQEQLKAEAARPSTPAAETVKPPAPTPLPAAPPSPADPAAPTPRPQPEAAEEDASTAAPHDDEGTLGPVVPPKPSVPPPVPPAVPAPGPEQRPRSWREVLRPLFQRRKRG</sequence>
<accession>A0ABT6S0P2</accession>
<dbReference type="RefSeq" id="WP_282516629.1">
    <property type="nucleotide sequence ID" value="NZ_JASCIR010000040.1"/>
</dbReference>
<comment type="caution">
    <text evidence="2">The sequence shown here is derived from an EMBL/GenBank/DDBJ whole genome shotgun (WGS) entry which is preliminary data.</text>
</comment>
<keyword evidence="3" id="KW-1185">Reference proteome</keyword>
<name>A0ABT6S0P2_9ACTN</name>
<dbReference type="EMBL" id="JASCIR010000040">
    <property type="protein sequence ID" value="MDI3390150.1"/>
    <property type="molecule type" value="Genomic_DNA"/>
</dbReference>
<feature type="compositionally biased region" description="Pro residues" evidence="1">
    <location>
        <begin position="394"/>
        <end position="415"/>
    </location>
</feature>
<evidence type="ECO:0000313" key="3">
    <source>
        <dbReference type="Proteomes" id="UP001224661"/>
    </source>
</evidence>
<dbReference type="Proteomes" id="UP001224661">
    <property type="component" value="Unassembled WGS sequence"/>
</dbReference>
<evidence type="ECO:0000256" key="1">
    <source>
        <dbReference type="SAM" id="MobiDB-lite"/>
    </source>
</evidence>
<feature type="compositionally biased region" description="Basic and acidic residues" evidence="1">
    <location>
        <begin position="318"/>
        <end position="334"/>
    </location>
</feature>
<feature type="compositionally biased region" description="Pro residues" evidence="1">
    <location>
        <begin position="347"/>
        <end position="371"/>
    </location>
</feature>
<feature type="compositionally biased region" description="Basic and acidic residues" evidence="1">
    <location>
        <begin position="416"/>
        <end position="425"/>
    </location>
</feature>